<evidence type="ECO:0000313" key="3">
    <source>
        <dbReference type="Proteomes" id="UP001064489"/>
    </source>
</evidence>
<feature type="region of interest" description="Disordered" evidence="1">
    <location>
        <begin position="106"/>
        <end position="267"/>
    </location>
</feature>
<name>A0AAD5JGR6_ACENE</name>
<protein>
    <submittedName>
        <fullName evidence="2">Uncharacterized protein</fullName>
    </submittedName>
</protein>
<organism evidence="2 3">
    <name type="scientific">Acer negundo</name>
    <name type="common">Box elder</name>
    <dbReference type="NCBI Taxonomy" id="4023"/>
    <lineage>
        <taxon>Eukaryota</taxon>
        <taxon>Viridiplantae</taxon>
        <taxon>Streptophyta</taxon>
        <taxon>Embryophyta</taxon>
        <taxon>Tracheophyta</taxon>
        <taxon>Spermatophyta</taxon>
        <taxon>Magnoliopsida</taxon>
        <taxon>eudicotyledons</taxon>
        <taxon>Gunneridae</taxon>
        <taxon>Pentapetalae</taxon>
        <taxon>rosids</taxon>
        <taxon>malvids</taxon>
        <taxon>Sapindales</taxon>
        <taxon>Sapindaceae</taxon>
        <taxon>Hippocastanoideae</taxon>
        <taxon>Acereae</taxon>
        <taxon>Acer</taxon>
    </lineage>
</organism>
<feature type="compositionally biased region" description="Basic residues" evidence="1">
    <location>
        <begin position="193"/>
        <end position="209"/>
    </location>
</feature>
<feature type="compositionally biased region" description="Basic and acidic residues" evidence="1">
    <location>
        <begin position="130"/>
        <end position="146"/>
    </location>
</feature>
<feature type="compositionally biased region" description="Basic and acidic residues" evidence="1">
    <location>
        <begin position="235"/>
        <end position="247"/>
    </location>
</feature>
<evidence type="ECO:0000256" key="1">
    <source>
        <dbReference type="SAM" id="MobiDB-lite"/>
    </source>
</evidence>
<keyword evidence="3" id="KW-1185">Reference proteome</keyword>
<accession>A0AAD5JGR6</accession>
<comment type="caution">
    <text evidence="2">The sequence shown here is derived from an EMBL/GenBank/DDBJ whole genome shotgun (WGS) entry which is preliminary data.</text>
</comment>
<reference evidence="2" key="2">
    <citation type="submission" date="2023-02" db="EMBL/GenBank/DDBJ databases">
        <authorList>
            <person name="Swenson N.G."/>
            <person name="Wegrzyn J.L."/>
            <person name="Mcevoy S.L."/>
        </authorList>
    </citation>
    <scope>NUCLEOTIDE SEQUENCE</scope>
    <source>
        <strain evidence="2">91603</strain>
        <tissue evidence="2">Leaf</tissue>
    </source>
</reference>
<dbReference type="AlphaFoldDB" id="A0AAD5JGR6"/>
<feature type="compositionally biased region" description="Low complexity" evidence="1">
    <location>
        <begin position="106"/>
        <end position="115"/>
    </location>
</feature>
<reference evidence="2" key="1">
    <citation type="journal article" date="2022" name="Plant J.">
        <title>Strategies of tolerance reflected in two North American maple genomes.</title>
        <authorList>
            <person name="McEvoy S.L."/>
            <person name="Sezen U.U."/>
            <person name="Trouern-Trend A."/>
            <person name="McMahon S.M."/>
            <person name="Schaberg P.G."/>
            <person name="Yang J."/>
            <person name="Wegrzyn J.L."/>
            <person name="Swenson N.G."/>
        </authorList>
    </citation>
    <scope>NUCLEOTIDE SEQUENCE</scope>
    <source>
        <strain evidence="2">91603</strain>
    </source>
</reference>
<dbReference type="EMBL" id="JAJSOW010000001">
    <property type="protein sequence ID" value="KAI9200166.1"/>
    <property type="molecule type" value="Genomic_DNA"/>
</dbReference>
<proteinExistence type="predicted"/>
<sequence>MAHQALHQTKSLVESIAVKVLPPKPSSSQLSSFSRPKIWVFKKQIKITKATHGASNTVYGWHSALAGGFESILVHGFGMPSKISIYRVDIYLSPIGLPSLSKERGQWQQQLLDDPQLAEREIDSSNSSRRSKERDRRNAAEAKELDMVSQVFGSKEELEEGVMKMMRPREEKRDDYQEEFGTGSRTTTPPTKPKSRCKEVRKHSTKSKHHQDEDSDIVYSYDNANSISRRRLKKAVQDLEEWRKDRFEVDDDDTRVRHPTIPLLQKG</sequence>
<dbReference type="Proteomes" id="UP001064489">
    <property type="component" value="Chromosome 9"/>
</dbReference>
<evidence type="ECO:0000313" key="2">
    <source>
        <dbReference type="EMBL" id="KAI9200166.1"/>
    </source>
</evidence>
<gene>
    <name evidence="2" type="ORF">LWI28_003629</name>
</gene>